<evidence type="ECO:0000256" key="6">
    <source>
        <dbReference type="ARBA" id="ARBA00023136"/>
    </source>
</evidence>
<evidence type="ECO:0000256" key="4">
    <source>
        <dbReference type="ARBA" id="ARBA00022692"/>
    </source>
</evidence>
<evidence type="ECO:0000256" key="3">
    <source>
        <dbReference type="ARBA" id="ARBA00022448"/>
    </source>
</evidence>
<keyword evidence="3 8" id="KW-0813">Transport</keyword>
<dbReference type="InterPro" id="IPR022357">
    <property type="entry name" value="MIP_CS"/>
</dbReference>
<organism evidence="10">
    <name type="scientific">Darwinula stevensoni</name>
    <dbReference type="NCBI Taxonomy" id="69355"/>
    <lineage>
        <taxon>Eukaryota</taxon>
        <taxon>Metazoa</taxon>
        <taxon>Ecdysozoa</taxon>
        <taxon>Arthropoda</taxon>
        <taxon>Crustacea</taxon>
        <taxon>Oligostraca</taxon>
        <taxon>Ostracoda</taxon>
        <taxon>Podocopa</taxon>
        <taxon>Podocopida</taxon>
        <taxon>Darwinulocopina</taxon>
        <taxon>Darwinuloidea</taxon>
        <taxon>Darwinulidae</taxon>
        <taxon>Darwinula</taxon>
    </lineage>
</organism>
<dbReference type="EMBL" id="CAJPEV010006471">
    <property type="protein sequence ID" value="CAG0904146.1"/>
    <property type="molecule type" value="Genomic_DNA"/>
</dbReference>
<name>A0A7R9FSZ7_9CRUS</name>
<keyword evidence="11" id="KW-1185">Reference proteome</keyword>
<comment type="function">
    <text evidence="7">Aquaglyceroporin that may modulate the water content and osmolytes during anhydrobiosis.</text>
</comment>
<dbReference type="OrthoDB" id="3222at2759"/>
<sequence>MRSSKFFREFAKLLTRLGPHRSSKADKVTWVLSPRVDVEWAPRRVDGRGAHSHQSLWLLLPPSHVCSMPTMNLKKLVISSQAIRETLAEFLGTFILMLMANGCAAQVILSKDSYGNFFTINVASGIAVAFGVMASGGISGGHINPAVTLGFAAIGKCPWRKLPHYWLGQYLGAFAASVLLYGIYSDALDFYDGGNRTVEGKLATAGLFAAYPNPNGFLSTGIGFLDSLVGTAMLLLLACAVIDERNMQVSKALFPMYIGAIVALIGMSLGWNCAYPINPGKDIAARFFTAIAGWSFDVFT</sequence>
<proteinExistence type="inferred from homology"/>
<evidence type="ECO:0000256" key="1">
    <source>
        <dbReference type="ARBA" id="ARBA00004141"/>
    </source>
</evidence>
<keyword evidence="5 9" id="KW-1133">Transmembrane helix</keyword>
<dbReference type="PANTHER" id="PTHR43829:SF9">
    <property type="entry name" value="AQUAPORIN-9"/>
    <property type="match status" value="1"/>
</dbReference>
<feature type="transmembrane region" description="Helical" evidence="9">
    <location>
        <begin position="165"/>
        <end position="184"/>
    </location>
</feature>
<dbReference type="GO" id="GO:0016323">
    <property type="term" value="C:basolateral plasma membrane"/>
    <property type="evidence" value="ECO:0007669"/>
    <property type="project" value="TreeGrafter"/>
</dbReference>
<evidence type="ECO:0000313" key="10">
    <source>
        <dbReference type="EMBL" id="CAD7253717.1"/>
    </source>
</evidence>
<evidence type="ECO:0000256" key="5">
    <source>
        <dbReference type="ARBA" id="ARBA00022989"/>
    </source>
</evidence>
<comment type="subcellular location">
    <subcellularLocation>
        <location evidence="1">Membrane</location>
        <topology evidence="1">Multi-pass membrane protein</topology>
    </subcellularLocation>
</comment>
<dbReference type="Pfam" id="PF00230">
    <property type="entry name" value="MIP"/>
    <property type="match status" value="1"/>
</dbReference>
<keyword evidence="4 8" id="KW-0812">Transmembrane</keyword>
<evidence type="ECO:0000313" key="11">
    <source>
        <dbReference type="Proteomes" id="UP000677054"/>
    </source>
</evidence>
<comment type="similarity">
    <text evidence="2 8">Belongs to the MIP/aquaporin (TC 1.A.8) family.</text>
</comment>
<evidence type="ECO:0000256" key="7">
    <source>
        <dbReference type="ARBA" id="ARBA00045280"/>
    </source>
</evidence>
<dbReference type="Proteomes" id="UP000677054">
    <property type="component" value="Unassembled WGS sequence"/>
</dbReference>
<feature type="transmembrane region" description="Helical" evidence="9">
    <location>
        <begin position="254"/>
        <end position="277"/>
    </location>
</feature>
<dbReference type="EMBL" id="LR905988">
    <property type="protein sequence ID" value="CAD7253717.1"/>
    <property type="molecule type" value="Genomic_DNA"/>
</dbReference>
<evidence type="ECO:0000256" key="2">
    <source>
        <dbReference type="ARBA" id="ARBA00006175"/>
    </source>
</evidence>
<dbReference type="FunFam" id="1.20.1080.10:FF:000064">
    <property type="entry name" value="Uncharacterized protein"/>
    <property type="match status" value="1"/>
</dbReference>
<dbReference type="PROSITE" id="PS00221">
    <property type="entry name" value="MIP"/>
    <property type="match status" value="1"/>
</dbReference>
<dbReference type="InterPro" id="IPR023271">
    <property type="entry name" value="Aquaporin-like"/>
</dbReference>
<evidence type="ECO:0008006" key="12">
    <source>
        <dbReference type="Google" id="ProtNLM"/>
    </source>
</evidence>
<dbReference type="InterPro" id="IPR000425">
    <property type="entry name" value="MIP"/>
</dbReference>
<dbReference type="Gene3D" id="1.20.1080.10">
    <property type="entry name" value="Glycerol uptake facilitator protein"/>
    <property type="match status" value="1"/>
</dbReference>
<gene>
    <name evidence="10" type="ORF">DSTB1V02_LOCUS13464</name>
</gene>
<feature type="transmembrane region" description="Helical" evidence="9">
    <location>
        <begin position="90"/>
        <end position="109"/>
    </location>
</feature>
<keyword evidence="6 9" id="KW-0472">Membrane</keyword>
<dbReference type="PANTHER" id="PTHR43829">
    <property type="entry name" value="AQUAPORIN OR AQUAGLYCEROPORIN RELATED"/>
    <property type="match status" value="1"/>
</dbReference>
<dbReference type="PRINTS" id="PR00783">
    <property type="entry name" value="MINTRINSICP"/>
</dbReference>
<feature type="transmembrane region" description="Helical" evidence="9">
    <location>
        <begin position="217"/>
        <end position="242"/>
    </location>
</feature>
<dbReference type="GO" id="GO:0015254">
    <property type="term" value="F:glycerol channel activity"/>
    <property type="evidence" value="ECO:0007669"/>
    <property type="project" value="TreeGrafter"/>
</dbReference>
<evidence type="ECO:0000256" key="9">
    <source>
        <dbReference type="SAM" id="Phobius"/>
    </source>
</evidence>
<evidence type="ECO:0000256" key="8">
    <source>
        <dbReference type="RuleBase" id="RU000477"/>
    </source>
</evidence>
<protein>
    <recommendedName>
        <fullName evidence="12">Aquaporin</fullName>
    </recommendedName>
</protein>
<dbReference type="InterPro" id="IPR050363">
    <property type="entry name" value="MIP/Aquaporin"/>
</dbReference>
<dbReference type="GO" id="GO:0015250">
    <property type="term" value="F:water channel activity"/>
    <property type="evidence" value="ECO:0007669"/>
    <property type="project" value="TreeGrafter"/>
</dbReference>
<feature type="transmembrane region" description="Helical" evidence="9">
    <location>
        <begin position="115"/>
        <end position="134"/>
    </location>
</feature>
<dbReference type="AlphaFoldDB" id="A0A7R9FSZ7"/>
<dbReference type="SUPFAM" id="SSF81338">
    <property type="entry name" value="Aquaporin-like"/>
    <property type="match status" value="1"/>
</dbReference>
<reference evidence="10" key="1">
    <citation type="submission" date="2020-11" db="EMBL/GenBank/DDBJ databases">
        <authorList>
            <person name="Tran Van P."/>
        </authorList>
    </citation>
    <scope>NUCLEOTIDE SEQUENCE</scope>
</reference>
<accession>A0A7R9FSZ7</accession>